<dbReference type="EMBL" id="FMWL01000008">
    <property type="protein sequence ID" value="SCZ79646.1"/>
    <property type="molecule type" value="Genomic_DNA"/>
</dbReference>
<keyword evidence="4" id="KW-1185">Reference proteome</keyword>
<feature type="region of interest" description="Disordered" evidence="2">
    <location>
        <begin position="1"/>
        <end position="25"/>
    </location>
</feature>
<dbReference type="InterPro" id="IPR037171">
    <property type="entry name" value="NagB/RpiA_transferase-like"/>
</dbReference>
<dbReference type="GO" id="GO:0006084">
    <property type="term" value="P:acetyl-CoA metabolic process"/>
    <property type="evidence" value="ECO:0007669"/>
    <property type="project" value="UniProtKB-UniRule"/>
</dbReference>
<organism evidence="3 4">
    <name type="scientific">Acidaminobacter hydrogenoformans DSM 2784</name>
    <dbReference type="NCBI Taxonomy" id="1120920"/>
    <lineage>
        <taxon>Bacteria</taxon>
        <taxon>Bacillati</taxon>
        <taxon>Bacillota</taxon>
        <taxon>Clostridia</taxon>
        <taxon>Peptostreptococcales</taxon>
        <taxon>Acidaminobacteraceae</taxon>
        <taxon>Acidaminobacter</taxon>
    </lineage>
</organism>
<comment type="catalytic activity">
    <reaction evidence="1">
        <text>citrate + acetyl-CoA = (3S)-citryl-CoA + acetate</text>
        <dbReference type="Rhea" id="RHEA:19405"/>
        <dbReference type="ChEBI" id="CHEBI:16947"/>
        <dbReference type="ChEBI" id="CHEBI:30089"/>
        <dbReference type="ChEBI" id="CHEBI:57288"/>
        <dbReference type="ChEBI" id="CHEBI:57321"/>
        <dbReference type="EC" id="2.8.3.10"/>
    </reaction>
</comment>
<comment type="subcellular location">
    <subcellularLocation>
        <location evidence="1">Cytoplasm</location>
    </subcellularLocation>
</comment>
<evidence type="ECO:0000256" key="2">
    <source>
        <dbReference type="SAM" id="MobiDB-lite"/>
    </source>
</evidence>
<dbReference type="Proteomes" id="UP000199208">
    <property type="component" value="Unassembled WGS sequence"/>
</dbReference>
<dbReference type="EC" id="4.1.3.6" evidence="1"/>
<dbReference type="InterPro" id="IPR006472">
    <property type="entry name" value="Citrate_lyase_asu"/>
</dbReference>
<dbReference type="PANTHER" id="PTHR40596">
    <property type="entry name" value="CITRATE LYASE ALPHA CHAIN"/>
    <property type="match status" value="1"/>
</dbReference>
<sequence length="529" mass="55513">MNSIELEMPGVPENSSRKGGRRPLPESIEGYGEVRAFEGAFAKVGVGAHAHRPRVSRSVRPGQSKLLASIDEALERADLADGKTLSFHHHLRNGDYVLNLVMEAVAKRGVKGLTLAVSSIFPVHEPLVALMDSGVVTGLATNYMSGPVAKAVSQGRLKTPAVMMTHGGRPRAIETGDLKIDIAFIAAPCADAYGNCNGLHGKSACGALGYAVADAQYADVVVAVTDDLVPYPASPAEITQTMVDYVVAVPSIGDPQGIVSGTTRITRDPVGLAIAHKAAQVIEASGLLVDGFSFQTGAGGTSLAVAAELKDMMKTAGIVGSFAAGGITGYLVDMLEEGLFRNLLDVQCFDLRAVQSYRDNPRHLPMDASMYANPFSKGTVVNQLDVMILGATEIDLDFNVNVTTGSDGTIMGGSGGHSDTAAGAKLAMVVTQLVKARLPIVRRHVTTITTPGETVDVLVTDHGIAVNPVRQDLAEALRAAGLEVVAIQDLLAMAESMTGIPDEMTFSDDIVAVVEYRDGTVIDVVRKTK</sequence>
<keyword evidence="1 3" id="KW-0456">Lyase</keyword>
<gene>
    <name evidence="3" type="ORF">SAMN03080599_01861</name>
</gene>
<name>A0A1G5S064_9FIRM</name>
<dbReference type="RefSeq" id="WP_330387125.1">
    <property type="nucleotide sequence ID" value="NZ_FMWL01000008.1"/>
</dbReference>
<dbReference type="GO" id="GO:0008815">
    <property type="term" value="F:citrate (pro-3S)-lyase activity"/>
    <property type="evidence" value="ECO:0007669"/>
    <property type="project" value="UniProtKB-UniRule"/>
</dbReference>
<reference evidence="3 4" key="1">
    <citation type="submission" date="2016-10" db="EMBL/GenBank/DDBJ databases">
        <authorList>
            <person name="de Groot N.N."/>
        </authorList>
    </citation>
    <scope>NUCLEOTIDE SEQUENCE [LARGE SCALE GENOMIC DNA]</scope>
    <source>
        <strain evidence="3 4">DSM 2784</strain>
    </source>
</reference>
<dbReference type="Gene3D" id="3.40.1080.10">
    <property type="entry name" value="Glutaconate Coenzyme A-transferase"/>
    <property type="match status" value="2"/>
</dbReference>
<keyword evidence="1" id="KW-0963">Cytoplasm</keyword>
<evidence type="ECO:0000313" key="3">
    <source>
        <dbReference type="EMBL" id="SCZ79646.1"/>
    </source>
</evidence>
<comment type="catalytic activity">
    <reaction evidence="1">
        <text>citrate = oxaloacetate + acetate</text>
        <dbReference type="Rhea" id="RHEA:10760"/>
        <dbReference type="ChEBI" id="CHEBI:16452"/>
        <dbReference type="ChEBI" id="CHEBI:16947"/>
        <dbReference type="ChEBI" id="CHEBI:30089"/>
        <dbReference type="EC" id="4.1.3.6"/>
    </reaction>
</comment>
<dbReference type="STRING" id="1120920.SAMN03080599_01861"/>
<evidence type="ECO:0000256" key="1">
    <source>
        <dbReference type="PIRNR" id="PIRNR009451"/>
    </source>
</evidence>
<accession>A0A1G5S064</accession>
<dbReference type="SUPFAM" id="SSF100950">
    <property type="entry name" value="NagB/RpiA/CoA transferase-like"/>
    <property type="match status" value="2"/>
</dbReference>
<dbReference type="PIRSF" id="PIRSF009451">
    <property type="entry name" value="Citrt_lyas_alpha"/>
    <property type="match status" value="1"/>
</dbReference>
<dbReference type="GO" id="GO:0005737">
    <property type="term" value="C:cytoplasm"/>
    <property type="evidence" value="ECO:0007669"/>
    <property type="project" value="UniProtKB-SubCell"/>
</dbReference>
<dbReference type="GO" id="GO:0009346">
    <property type="term" value="C:ATP-independent citrate lyase complex"/>
    <property type="evidence" value="ECO:0007669"/>
    <property type="project" value="UniProtKB-UniRule"/>
</dbReference>
<dbReference type="GO" id="GO:0008814">
    <property type="term" value="F:citrate CoA-transferase activity"/>
    <property type="evidence" value="ECO:0007669"/>
    <property type="project" value="UniProtKB-UniRule"/>
</dbReference>
<keyword evidence="1 3" id="KW-0808">Transferase</keyword>
<dbReference type="PANTHER" id="PTHR40596:SF1">
    <property type="entry name" value="CITRATE LYASE ALPHA CHAIN"/>
    <property type="match status" value="1"/>
</dbReference>
<evidence type="ECO:0000313" key="4">
    <source>
        <dbReference type="Proteomes" id="UP000199208"/>
    </source>
</evidence>
<dbReference type="EC" id="2.8.3.10" evidence="1"/>
<dbReference type="NCBIfam" id="TIGR01584">
    <property type="entry name" value="citF"/>
    <property type="match status" value="1"/>
</dbReference>
<protein>
    <recommendedName>
        <fullName evidence="1">Citrate lyase alpha chain</fullName>
        <shortName evidence="1">Citrase alpha chain</shortName>
        <ecNumber evidence="1">2.8.3.10</ecNumber>
        <ecNumber evidence="1">4.1.3.6</ecNumber>
    </recommendedName>
    <alternativeName>
        <fullName evidence="1">Citrate (pro-3S)-lyase alpha chain</fullName>
    </alternativeName>
    <alternativeName>
        <fullName evidence="1">Citrate CoA-transferase subunit</fullName>
    </alternativeName>
</protein>
<dbReference type="AlphaFoldDB" id="A0A1G5S064"/>
<proteinExistence type="predicted"/>
<dbReference type="Pfam" id="PF04223">
    <property type="entry name" value="CitF"/>
    <property type="match status" value="1"/>
</dbReference>